<name>A0A1E2V7R7_9GAMM</name>
<dbReference type="Pfam" id="PF04954">
    <property type="entry name" value="SIP"/>
    <property type="match status" value="1"/>
</dbReference>
<reference evidence="4 5" key="1">
    <citation type="submission" date="2016-08" db="EMBL/GenBank/DDBJ databases">
        <authorList>
            <person name="Seilhamer J.J."/>
        </authorList>
    </citation>
    <scope>NUCLEOTIDE SEQUENCE [LARGE SCALE GENOMIC DNA]</scope>
    <source>
        <strain evidence="4 5">PH27A</strain>
    </source>
</reference>
<dbReference type="PANTHER" id="PTHR30157:SF0">
    <property type="entry name" value="NADPH-DEPENDENT FERRIC-CHELATE REDUCTASE"/>
    <property type="match status" value="1"/>
</dbReference>
<dbReference type="Gene3D" id="2.40.30.10">
    <property type="entry name" value="Translation factors"/>
    <property type="match status" value="1"/>
</dbReference>
<organism evidence="4 5">
    <name type="scientific">Terasakiispira papahanaumokuakeensis</name>
    <dbReference type="NCBI Taxonomy" id="197479"/>
    <lineage>
        <taxon>Bacteria</taxon>
        <taxon>Pseudomonadati</taxon>
        <taxon>Pseudomonadota</taxon>
        <taxon>Gammaproteobacteria</taxon>
        <taxon>Oceanospirillales</taxon>
        <taxon>Terasakiispira</taxon>
    </lineage>
</organism>
<dbReference type="SUPFAM" id="SSF63380">
    <property type="entry name" value="Riboflavin synthase domain-like"/>
    <property type="match status" value="1"/>
</dbReference>
<evidence type="ECO:0000256" key="2">
    <source>
        <dbReference type="SAM" id="MobiDB-lite"/>
    </source>
</evidence>
<evidence type="ECO:0000313" key="5">
    <source>
        <dbReference type="Proteomes" id="UP000094291"/>
    </source>
</evidence>
<feature type="compositionally biased region" description="Basic and acidic residues" evidence="2">
    <location>
        <begin position="7"/>
        <end position="19"/>
    </location>
</feature>
<dbReference type="Proteomes" id="UP000094291">
    <property type="component" value="Unassembled WGS sequence"/>
</dbReference>
<gene>
    <name evidence="4" type="ORF">BFW38_05090</name>
</gene>
<comment type="similarity">
    <text evidence="1">Belongs to the SIP oxidoreductase family.</text>
</comment>
<dbReference type="InterPro" id="IPR017927">
    <property type="entry name" value="FAD-bd_FR_type"/>
</dbReference>
<evidence type="ECO:0000259" key="3">
    <source>
        <dbReference type="PROSITE" id="PS51384"/>
    </source>
</evidence>
<dbReference type="CDD" id="cd06193">
    <property type="entry name" value="siderophore_interacting"/>
    <property type="match status" value="1"/>
</dbReference>
<feature type="region of interest" description="Disordered" evidence="2">
    <location>
        <begin position="1"/>
        <end position="22"/>
    </location>
</feature>
<dbReference type="PROSITE" id="PS51384">
    <property type="entry name" value="FAD_FR"/>
    <property type="match status" value="1"/>
</dbReference>
<dbReference type="STRING" id="197479.BFW38_05090"/>
<dbReference type="InterPro" id="IPR007037">
    <property type="entry name" value="SIP_rossman_dom"/>
</dbReference>
<dbReference type="Gene3D" id="3.40.50.80">
    <property type="entry name" value="Nucleotide-binding domain of ferredoxin-NADP reductase (FNR) module"/>
    <property type="match status" value="1"/>
</dbReference>
<proteinExistence type="inferred from homology"/>
<keyword evidence="5" id="KW-1185">Reference proteome</keyword>
<accession>A0A1E2V7R7</accession>
<sequence length="260" mass="29306">MTQHSHPAYERIPAHEPKPPHQIQKVRHEIQHRYPIVTQVESLSPSFIRILLEGDDLVGLPSMSFDDHIKVFVPDGQGNEVNRDYTPRAFNPEAGILELEFVVHADGAASDWAQQVKIGDQAHLAGPRGSMIIPMDYDWYWLIGDPTALPAIHRRIEELPLDAHITVIAQVDHPEDQRQMMASTSSRQVHWVSSLEALLDQVQQLDLPQGDGFVWGAGEGHTMKQLRQLIVTEKGHPSDYTRISAYWKTGATDLDDENPS</sequence>
<dbReference type="Pfam" id="PF08021">
    <property type="entry name" value="FAD_binding_9"/>
    <property type="match status" value="1"/>
</dbReference>
<protein>
    <recommendedName>
        <fullName evidence="3">FAD-binding FR-type domain-containing protein</fullName>
    </recommendedName>
</protein>
<dbReference type="AlphaFoldDB" id="A0A1E2V7R7"/>
<dbReference type="RefSeq" id="WP_068997409.1">
    <property type="nucleotide sequence ID" value="NZ_MDTQ01000001.1"/>
</dbReference>
<evidence type="ECO:0000313" key="4">
    <source>
        <dbReference type="EMBL" id="ODC03014.1"/>
    </source>
</evidence>
<comment type="caution">
    <text evidence="4">The sequence shown here is derived from an EMBL/GenBank/DDBJ whole genome shotgun (WGS) entry which is preliminary data.</text>
</comment>
<feature type="domain" description="FAD-binding FR-type" evidence="3">
    <location>
        <begin position="30"/>
        <end position="134"/>
    </location>
</feature>
<dbReference type="InterPro" id="IPR013113">
    <property type="entry name" value="SIP_FAD-bd"/>
</dbReference>
<dbReference type="PANTHER" id="PTHR30157">
    <property type="entry name" value="FERRIC REDUCTASE, NADPH-DEPENDENT"/>
    <property type="match status" value="1"/>
</dbReference>
<evidence type="ECO:0000256" key="1">
    <source>
        <dbReference type="ARBA" id="ARBA00035644"/>
    </source>
</evidence>
<dbReference type="GO" id="GO:0016491">
    <property type="term" value="F:oxidoreductase activity"/>
    <property type="evidence" value="ECO:0007669"/>
    <property type="project" value="InterPro"/>
</dbReference>
<dbReference type="InterPro" id="IPR017938">
    <property type="entry name" value="Riboflavin_synthase-like_b-brl"/>
</dbReference>
<dbReference type="EMBL" id="MDTQ01000001">
    <property type="protein sequence ID" value="ODC03014.1"/>
    <property type="molecule type" value="Genomic_DNA"/>
</dbReference>
<dbReference type="InterPro" id="IPR039261">
    <property type="entry name" value="FNR_nucleotide-bd"/>
</dbReference>
<dbReference type="InterPro" id="IPR039374">
    <property type="entry name" value="SIP_fam"/>
</dbReference>